<feature type="transmembrane region" description="Helical" evidence="1">
    <location>
        <begin position="56"/>
        <end position="79"/>
    </location>
</feature>
<feature type="transmembrane region" description="Helical" evidence="1">
    <location>
        <begin position="172"/>
        <end position="191"/>
    </location>
</feature>
<accession>A0A1U9NLD6</accession>
<evidence type="ECO:0000313" key="3">
    <source>
        <dbReference type="Proteomes" id="UP000189674"/>
    </source>
</evidence>
<keyword evidence="1" id="KW-0472">Membrane</keyword>
<organism evidence="2 3">
    <name type="scientific">Anaerohalosphaera lusitana</name>
    <dbReference type="NCBI Taxonomy" id="1936003"/>
    <lineage>
        <taxon>Bacteria</taxon>
        <taxon>Pseudomonadati</taxon>
        <taxon>Planctomycetota</taxon>
        <taxon>Phycisphaerae</taxon>
        <taxon>Sedimentisphaerales</taxon>
        <taxon>Anaerohalosphaeraceae</taxon>
        <taxon>Anaerohalosphaera</taxon>
    </lineage>
</organism>
<reference evidence="3" key="1">
    <citation type="submission" date="2017-02" db="EMBL/GenBank/DDBJ databases">
        <title>Comparative genomics and description of representatives of a novel lineage of planctomycetes thriving in anoxic sediments.</title>
        <authorList>
            <person name="Spring S."/>
            <person name="Bunk B."/>
            <person name="Sproer C."/>
        </authorList>
    </citation>
    <scope>NUCLEOTIDE SEQUENCE [LARGE SCALE GENOMIC DNA]</scope>
    <source>
        <strain evidence="3">ST-NAGAB-D1</strain>
    </source>
</reference>
<dbReference type="Proteomes" id="UP000189674">
    <property type="component" value="Chromosome"/>
</dbReference>
<keyword evidence="1" id="KW-0812">Transmembrane</keyword>
<keyword evidence="3" id="KW-1185">Reference proteome</keyword>
<gene>
    <name evidence="2" type="ORF">STSP2_01540</name>
</gene>
<sequence>MIATRQQAIAFATRVIVLILLVLAFASLIKCLGIFAGVLMIGPLNETDSSGFLLDLVLIGGIAQSVAPVLLAITALLLSRRTADLLANRTLGADTEEAPLVLAALLVLRSIGILLLFRVLYQNFNILLRYAYGLWAKNLLVERPEIKTAVREDPQIAAQLAELGSYSLDPKMLTAEMVTMVVYGLLAWYCLYKGRIIISFLTRAGCNS</sequence>
<protein>
    <submittedName>
        <fullName evidence="2">Uncharacterized protein</fullName>
    </submittedName>
</protein>
<evidence type="ECO:0000313" key="2">
    <source>
        <dbReference type="EMBL" id="AQT68380.1"/>
    </source>
</evidence>
<feature type="transmembrane region" description="Helical" evidence="1">
    <location>
        <begin position="12"/>
        <end position="36"/>
    </location>
</feature>
<proteinExistence type="predicted"/>
<dbReference type="STRING" id="1936003.STSP2_01540"/>
<evidence type="ECO:0000256" key="1">
    <source>
        <dbReference type="SAM" id="Phobius"/>
    </source>
</evidence>
<dbReference type="RefSeq" id="WP_146661330.1">
    <property type="nucleotide sequence ID" value="NZ_CP019791.1"/>
</dbReference>
<name>A0A1U9NLD6_9BACT</name>
<feature type="transmembrane region" description="Helical" evidence="1">
    <location>
        <begin position="100"/>
        <end position="121"/>
    </location>
</feature>
<dbReference type="EMBL" id="CP019791">
    <property type="protein sequence ID" value="AQT68380.1"/>
    <property type="molecule type" value="Genomic_DNA"/>
</dbReference>
<dbReference type="AlphaFoldDB" id="A0A1U9NLD6"/>
<dbReference type="KEGG" id="alus:STSP2_01540"/>
<keyword evidence="1" id="KW-1133">Transmembrane helix</keyword>